<dbReference type="PANTHER" id="PTHR43639:SF1">
    <property type="entry name" value="SHORT-CHAIN DEHYDROGENASE_REDUCTASE FAMILY PROTEIN"/>
    <property type="match status" value="1"/>
</dbReference>
<comment type="caution">
    <text evidence="3">The sequence shown here is derived from an EMBL/GenBank/DDBJ whole genome shotgun (WGS) entry which is preliminary data.</text>
</comment>
<keyword evidence="2" id="KW-0560">Oxidoreductase</keyword>
<evidence type="ECO:0000256" key="1">
    <source>
        <dbReference type="ARBA" id="ARBA00006484"/>
    </source>
</evidence>
<evidence type="ECO:0000256" key="2">
    <source>
        <dbReference type="ARBA" id="ARBA00023002"/>
    </source>
</evidence>
<accession>A0ABU4DX79</accession>
<proteinExistence type="inferred from homology"/>
<organism evidence="3 4">
    <name type="scientific">Deinococcus arenicola</name>
    <dbReference type="NCBI Taxonomy" id="2994950"/>
    <lineage>
        <taxon>Bacteria</taxon>
        <taxon>Thermotogati</taxon>
        <taxon>Deinococcota</taxon>
        <taxon>Deinococci</taxon>
        <taxon>Deinococcales</taxon>
        <taxon>Deinococcaceae</taxon>
        <taxon>Deinococcus</taxon>
    </lineage>
</organism>
<protein>
    <submittedName>
        <fullName evidence="3">SDR family oxidoreductase</fullName>
    </submittedName>
</protein>
<dbReference type="SUPFAM" id="SSF51735">
    <property type="entry name" value="NAD(P)-binding Rossmann-fold domains"/>
    <property type="match status" value="1"/>
</dbReference>
<dbReference type="Gene3D" id="3.40.50.720">
    <property type="entry name" value="NAD(P)-binding Rossmann-like Domain"/>
    <property type="match status" value="1"/>
</dbReference>
<reference evidence="3 4" key="1">
    <citation type="submission" date="2022-11" db="EMBL/GenBank/DDBJ databases">
        <title>Deinococcus ZS9-10, Low Temperature and Draught-tolerating, UV-resistant Bacteria from Continental Antarctica.</title>
        <authorList>
            <person name="Cheng L."/>
        </authorList>
    </citation>
    <scope>NUCLEOTIDE SEQUENCE [LARGE SCALE GENOMIC DNA]</scope>
    <source>
        <strain evidence="3 4">ZS9-10</strain>
    </source>
</reference>
<dbReference type="PANTHER" id="PTHR43639">
    <property type="entry name" value="OXIDOREDUCTASE, SHORT-CHAIN DEHYDROGENASE/REDUCTASE FAMILY (AFU_ORTHOLOGUE AFUA_5G02870)"/>
    <property type="match status" value="1"/>
</dbReference>
<comment type="similarity">
    <text evidence="1">Belongs to the short-chain dehydrogenases/reductases (SDR) family.</text>
</comment>
<gene>
    <name evidence="3" type="ORF">ORD21_18395</name>
</gene>
<dbReference type="PRINTS" id="PR00080">
    <property type="entry name" value="SDRFAMILY"/>
</dbReference>
<dbReference type="RefSeq" id="WP_317641922.1">
    <property type="nucleotide sequence ID" value="NZ_JAPMIV010000073.1"/>
</dbReference>
<dbReference type="Pfam" id="PF13561">
    <property type="entry name" value="adh_short_C2"/>
    <property type="match status" value="1"/>
</dbReference>
<evidence type="ECO:0000313" key="4">
    <source>
        <dbReference type="Proteomes" id="UP001276150"/>
    </source>
</evidence>
<dbReference type="InterPro" id="IPR036291">
    <property type="entry name" value="NAD(P)-bd_dom_sf"/>
</dbReference>
<keyword evidence="4" id="KW-1185">Reference proteome</keyword>
<evidence type="ECO:0000313" key="3">
    <source>
        <dbReference type="EMBL" id="MDV6376567.1"/>
    </source>
</evidence>
<dbReference type="InterPro" id="IPR002347">
    <property type="entry name" value="SDR_fam"/>
</dbReference>
<dbReference type="PRINTS" id="PR00081">
    <property type="entry name" value="GDHRDH"/>
</dbReference>
<name>A0ABU4DX79_9DEIO</name>
<dbReference type="EMBL" id="JAPMIV010000073">
    <property type="protein sequence ID" value="MDV6376567.1"/>
    <property type="molecule type" value="Genomic_DNA"/>
</dbReference>
<dbReference type="Proteomes" id="UP001276150">
    <property type="component" value="Unassembled WGS sequence"/>
</dbReference>
<sequence length="165" mass="16930">MGGDAQALALDAAWGGVDVRVNNAGIDGPRTLSWDSDLTAWGKVIDIIFSVHERIAWSGYNACTASKAGLSMLSQTLAQEAGPFGVRVPCIAPGAVRTPINTGVWEGPWGMSDLLTKIPLGCTGEVGDIAGLAVLMASDAAGYVTATTLFADGGMTNYPGFMHGG</sequence>